<feature type="compositionally biased region" description="Basic and acidic residues" evidence="1">
    <location>
        <begin position="44"/>
        <end position="56"/>
    </location>
</feature>
<dbReference type="Proteomes" id="UP000290932">
    <property type="component" value="Unassembled WGS sequence"/>
</dbReference>
<sequence length="85" mass="9277">MRALSAAAQPRRPRSARGSWSRRSGFQEPCRSRGGRYRYPLRLPEPRHRSGRREPPGLRASSGLRGCGSGLRAAPARLPGSPSPS</sequence>
<name>A0A498H236_9EURY</name>
<comment type="caution">
    <text evidence="2">The sequence shown here is derived from an EMBL/GenBank/DDBJ whole genome shotgun (WGS) entry which is preliminary data.</text>
</comment>
<feature type="compositionally biased region" description="Low complexity" evidence="1">
    <location>
        <begin position="1"/>
        <end position="24"/>
    </location>
</feature>
<dbReference type="EMBL" id="LHQS01000002">
    <property type="protein sequence ID" value="RXE55966.1"/>
    <property type="molecule type" value="Genomic_DNA"/>
</dbReference>
<accession>A0A498H236</accession>
<organism evidence="2 3">
    <name type="scientific">Methanoculleus taiwanensis</name>
    <dbReference type="NCBI Taxonomy" id="1550565"/>
    <lineage>
        <taxon>Archaea</taxon>
        <taxon>Methanobacteriati</taxon>
        <taxon>Methanobacteriota</taxon>
        <taxon>Stenosarchaea group</taxon>
        <taxon>Methanomicrobia</taxon>
        <taxon>Methanomicrobiales</taxon>
        <taxon>Methanomicrobiaceae</taxon>
        <taxon>Methanoculleus</taxon>
    </lineage>
</organism>
<feature type="compositionally biased region" description="Low complexity" evidence="1">
    <location>
        <begin position="57"/>
        <end position="74"/>
    </location>
</feature>
<evidence type="ECO:0000256" key="1">
    <source>
        <dbReference type="SAM" id="MobiDB-lite"/>
    </source>
</evidence>
<proteinExistence type="predicted"/>
<keyword evidence="3" id="KW-1185">Reference proteome</keyword>
<reference evidence="2 3" key="1">
    <citation type="journal article" date="2015" name="Int. J. Syst. Evol. Microbiol.">
        <title>Methanoculleus taiwanensis sp. nov., a methanogen isolated from deep marine sediment at the deformation front area near Taiwan.</title>
        <authorList>
            <person name="Weng C.Y."/>
            <person name="Chen S.C."/>
            <person name="Lai M.C."/>
            <person name="Wu S.Y."/>
            <person name="Lin S."/>
            <person name="Yang T.F."/>
            <person name="Chen P.C."/>
        </authorList>
    </citation>
    <scope>NUCLEOTIDE SEQUENCE [LARGE SCALE GENOMIC DNA]</scope>
    <source>
        <strain evidence="2 3">CYW4</strain>
    </source>
</reference>
<protein>
    <submittedName>
        <fullName evidence="2">Uncharacterized protein</fullName>
    </submittedName>
</protein>
<gene>
    <name evidence="2" type="ORF">ABH15_07110</name>
</gene>
<dbReference type="AlphaFoldDB" id="A0A498H236"/>
<feature type="region of interest" description="Disordered" evidence="1">
    <location>
        <begin position="1"/>
        <end position="85"/>
    </location>
</feature>
<evidence type="ECO:0000313" key="3">
    <source>
        <dbReference type="Proteomes" id="UP000290932"/>
    </source>
</evidence>
<evidence type="ECO:0000313" key="2">
    <source>
        <dbReference type="EMBL" id="RXE55966.1"/>
    </source>
</evidence>